<evidence type="ECO:0000256" key="4">
    <source>
        <dbReference type="ARBA" id="ARBA00023139"/>
    </source>
</evidence>
<keyword evidence="5" id="KW-0998">Cell outer membrane</keyword>
<keyword evidence="10" id="KW-1185">Reference proteome</keyword>
<evidence type="ECO:0000256" key="1">
    <source>
        <dbReference type="ARBA" id="ARBA00004459"/>
    </source>
</evidence>
<evidence type="ECO:0000256" key="3">
    <source>
        <dbReference type="ARBA" id="ARBA00023136"/>
    </source>
</evidence>
<sequence length="80" mass="8143">MNRRMTITAALGLSVLLALGACGRKGDLEPPPGGSPDMAQKTPCGNTPAVVPQDAPIDAQKRSSSTSAPSQMPSQTLPPC</sequence>
<reference evidence="9 10" key="1">
    <citation type="submission" date="2019-09" db="EMBL/GenBank/DDBJ databases">
        <title>Parvibaculum sedimenti sp. nov., isolated from sediment.</title>
        <authorList>
            <person name="Wang Y."/>
        </authorList>
    </citation>
    <scope>NUCLEOTIDE SEQUENCE [LARGE SCALE GENOMIC DNA]</scope>
    <source>
        <strain evidence="9 10">HXT-9</strain>
    </source>
</reference>
<dbReference type="RefSeq" id="WP_152217233.1">
    <property type="nucleotide sequence ID" value="NZ_JBAQYD010000250.1"/>
</dbReference>
<dbReference type="Pfam" id="PF13627">
    <property type="entry name" value="LptM_cons"/>
    <property type="match status" value="1"/>
</dbReference>
<dbReference type="InterPro" id="IPR032831">
    <property type="entry name" value="LptM_cons"/>
</dbReference>
<proteinExistence type="predicted"/>
<evidence type="ECO:0008006" key="11">
    <source>
        <dbReference type="Google" id="ProtNLM"/>
    </source>
</evidence>
<dbReference type="GO" id="GO:0009279">
    <property type="term" value="C:cell outer membrane"/>
    <property type="evidence" value="ECO:0007669"/>
    <property type="project" value="UniProtKB-SubCell"/>
</dbReference>
<evidence type="ECO:0000256" key="7">
    <source>
        <dbReference type="SAM" id="MobiDB-lite"/>
    </source>
</evidence>
<feature type="region of interest" description="Disordered" evidence="7">
    <location>
        <begin position="23"/>
        <end position="80"/>
    </location>
</feature>
<dbReference type="AlphaFoldDB" id="A0A6N6VIS6"/>
<organism evidence="9 10">
    <name type="scientific">Parvibaculum sedimenti</name>
    <dbReference type="NCBI Taxonomy" id="2608632"/>
    <lineage>
        <taxon>Bacteria</taxon>
        <taxon>Pseudomonadati</taxon>
        <taxon>Pseudomonadota</taxon>
        <taxon>Alphaproteobacteria</taxon>
        <taxon>Hyphomicrobiales</taxon>
        <taxon>Parvibaculaceae</taxon>
        <taxon>Parvibaculum</taxon>
    </lineage>
</organism>
<evidence type="ECO:0000256" key="6">
    <source>
        <dbReference type="ARBA" id="ARBA00023288"/>
    </source>
</evidence>
<feature type="compositionally biased region" description="Low complexity" evidence="7">
    <location>
        <begin position="63"/>
        <end position="80"/>
    </location>
</feature>
<comment type="subcellular location">
    <subcellularLocation>
        <location evidence="1">Cell outer membrane</location>
        <topology evidence="1">Lipid-anchor</topology>
    </subcellularLocation>
</comment>
<dbReference type="NCBIfam" id="NF047847">
    <property type="entry name" value="SS_mature_LptM"/>
    <property type="match status" value="1"/>
</dbReference>
<feature type="signal peptide" evidence="8">
    <location>
        <begin position="1"/>
        <end position="20"/>
    </location>
</feature>
<name>A0A6N6VIS6_9HYPH</name>
<accession>A0A6N6VIS6</accession>
<evidence type="ECO:0000256" key="5">
    <source>
        <dbReference type="ARBA" id="ARBA00023237"/>
    </source>
</evidence>
<gene>
    <name evidence="9" type="ORF">F2P47_15180</name>
</gene>
<dbReference type="Proteomes" id="UP000468901">
    <property type="component" value="Unassembled WGS sequence"/>
</dbReference>
<evidence type="ECO:0000313" key="9">
    <source>
        <dbReference type="EMBL" id="KAB7738781.1"/>
    </source>
</evidence>
<evidence type="ECO:0000256" key="2">
    <source>
        <dbReference type="ARBA" id="ARBA00022729"/>
    </source>
</evidence>
<evidence type="ECO:0000313" key="10">
    <source>
        <dbReference type="Proteomes" id="UP000468901"/>
    </source>
</evidence>
<dbReference type="EMBL" id="WESC01000016">
    <property type="protein sequence ID" value="KAB7738781.1"/>
    <property type="molecule type" value="Genomic_DNA"/>
</dbReference>
<comment type="caution">
    <text evidence="9">The sequence shown here is derived from an EMBL/GenBank/DDBJ whole genome shotgun (WGS) entry which is preliminary data.</text>
</comment>
<dbReference type="PROSITE" id="PS51257">
    <property type="entry name" value="PROKAR_LIPOPROTEIN"/>
    <property type="match status" value="1"/>
</dbReference>
<keyword evidence="4" id="KW-0564">Palmitate</keyword>
<feature type="chain" id="PRO_5026816554" description="Lipoprotein" evidence="8">
    <location>
        <begin position="21"/>
        <end position="80"/>
    </location>
</feature>
<keyword evidence="3" id="KW-0472">Membrane</keyword>
<protein>
    <recommendedName>
        <fullName evidence="11">Lipoprotein</fullName>
    </recommendedName>
</protein>
<keyword evidence="2 8" id="KW-0732">Signal</keyword>
<keyword evidence="6" id="KW-0449">Lipoprotein</keyword>
<evidence type="ECO:0000256" key="8">
    <source>
        <dbReference type="SAM" id="SignalP"/>
    </source>
</evidence>